<keyword evidence="10" id="KW-0804">Transcription</keyword>
<keyword evidence="8" id="KW-0805">Transcription regulation</keyword>
<evidence type="ECO:0000256" key="7">
    <source>
        <dbReference type="ARBA" id="ARBA00022843"/>
    </source>
</evidence>
<keyword evidence="3" id="KW-0479">Metal-binding</keyword>
<feature type="domain" description="BCL-11A-like CCHC zinc finger" evidence="13">
    <location>
        <begin position="12"/>
        <end position="39"/>
    </location>
</feature>
<dbReference type="GO" id="GO:0008270">
    <property type="term" value="F:zinc ion binding"/>
    <property type="evidence" value="ECO:0007669"/>
    <property type="project" value="UniProtKB-KW"/>
</dbReference>
<dbReference type="PANTHER" id="PTHR45993">
    <property type="entry name" value="B-CELL LYMPHOMA/LEUKEMIA 11"/>
    <property type="match status" value="1"/>
</dbReference>
<dbReference type="AlphaFoldDB" id="V5G3U4"/>
<dbReference type="InterPro" id="IPR057448">
    <property type="entry name" value="BCL-11A_Znf_CCHC"/>
</dbReference>
<feature type="compositionally biased region" description="Polar residues" evidence="12">
    <location>
        <begin position="230"/>
        <end position="239"/>
    </location>
</feature>
<feature type="compositionally biased region" description="Pro residues" evidence="12">
    <location>
        <begin position="257"/>
        <end position="266"/>
    </location>
</feature>
<keyword evidence="5" id="KW-0863">Zinc-finger</keyword>
<feature type="domain" description="BCL-11A-like CCHC zinc finger" evidence="13">
    <location>
        <begin position="180"/>
        <end position="207"/>
    </location>
</feature>
<name>V5G3U4_ANOGL</name>
<keyword evidence="9" id="KW-0238">DNA-binding</keyword>
<evidence type="ECO:0000256" key="6">
    <source>
        <dbReference type="ARBA" id="ARBA00022833"/>
    </source>
</evidence>
<feature type="compositionally biased region" description="Basic and acidic residues" evidence="12">
    <location>
        <begin position="296"/>
        <end position="308"/>
    </location>
</feature>
<evidence type="ECO:0000256" key="11">
    <source>
        <dbReference type="ARBA" id="ARBA00023242"/>
    </source>
</evidence>
<keyword evidence="11" id="KW-0539">Nucleus</keyword>
<feature type="compositionally biased region" description="Basic and acidic residues" evidence="12">
    <location>
        <begin position="316"/>
        <end position="325"/>
    </location>
</feature>
<dbReference type="InterPro" id="IPR051497">
    <property type="entry name" value="Dev/Hematopoietic_TF"/>
</dbReference>
<evidence type="ECO:0000313" key="14">
    <source>
        <dbReference type="EMBL" id="JAB64700.1"/>
    </source>
</evidence>
<accession>V5G3U4</accession>
<keyword evidence="7" id="KW-0832">Ubl conjugation</keyword>
<dbReference type="GO" id="GO:0005634">
    <property type="term" value="C:nucleus"/>
    <property type="evidence" value="ECO:0007669"/>
    <property type="project" value="UniProtKB-SubCell"/>
</dbReference>
<proteinExistence type="predicted"/>
<keyword evidence="4" id="KW-0677">Repeat</keyword>
<evidence type="ECO:0000259" key="13">
    <source>
        <dbReference type="Pfam" id="PF25491"/>
    </source>
</evidence>
<evidence type="ECO:0000256" key="10">
    <source>
        <dbReference type="ARBA" id="ARBA00023163"/>
    </source>
</evidence>
<feature type="compositionally biased region" description="Pro residues" evidence="12">
    <location>
        <begin position="89"/>
        <end position="98"/>
    </location>
</feature>
<evidence type="ECO:0000256" key="8">
    <source>
        <dbReference type="ARBA" id="ARBA00023015"/>
    </source>
</evidence>
<feature type="compositionally biased region" description="Basic and acidic residues" evidence="12">
    <location>
        <begin position="148"/>
        <end position="157"/>
    </location>
</feature>
<evidence type="ECO:0000256" key="3">
    <source>
        <dbReference type="ARBA" id="ARBA00022723"/>
    </source>
</evidence>
<protein>
    <recommendedName>
        <fullName evidence="13">BCL-11A-like CCHC zinc finger domain-containing protein</fullName>
    </recommendedName>
</protein>
<comment type="subcellular location">
    <subcellularLocation>
        <location evidence="1">Nucleus</location>
    </subcellularLocation>
</comment>
<organism evidence="14">
    <name type="scientific">Anoplophora glabripennis</name>
    <name type="common">Asian longhorn beetle</name>
    <name type="synonym">Anoplophora nobilis</name>
    <dbReference type="NCBI Taxonomy" id="217634"/>
    <lineage>
        <taxon>Eukaryota</taxon>
        <taxon>Metazoa</taxon>
        <taxon>Ecdysozoa</taxon>
        <taxon>Arthropoda</taxon>
        <taxon>Hexapoda</taxon>
        <taxon>Insecta</taxon>
        <taxon>Pterygota</taxon>
        <taxon>Neoptera</taxon>
        <taxon>Endopterygota</taxon>
        <taxon>Coleoptera</taxon>
        <taxon>Polyphaga</taxon>
        <taxon>Cucujiformia</taxon>
        <taxon>Chrysomeloidea</taxon>
        <taxon>Cerambycidae</taxon>
        <taxon>Lamiinae</taxon>
        <taxon>Lamiini</taxon>
        <taxon>Anoplophora</taxon>
    </lineage>
</organism>
<dbReference type="EMBL" id="GALX01003766">
    <property type="protein sequence ID" value="JAB64700.1"/>
    <property type="molecule type" value="Transcribed_RNA"/>
</dbReference>
<keyword evidence="6" id="KW-0862">Zinc</keyword>
<evidence type="ECO:0000256" key="1">
    <source>
        <dbReference type="ARBA" id="ARBA00004123"/>
    </source>
</evidence>
<evidence type="ECO:0000256" key="2">
    <source>
        <dbReference type="ARBA" id="ARBA00022499"/>
    </source>
</evidence>
<evidence type="ECO:0000256" key="12">
    <source>
        <dbReference type="SAM" id="MobiDB-lite"/>
    </source>
</evidence>
<sequence length="342" mass="36862">ADGVEGDPHQDILTCGVCQKSFALSDIVRFIQHKVTACNKENFAQCYPNNDRERDNDDGTLPLSTINTRRPSISAPISGKKSAGSRVHTPPPASPRLPAPGDLCVDGAASSTPKRRASSPLTSSSLEEDIKPNIKQEKMDTTMSPEENSCKRSRTEVADAESNTTHSDADGVEGDPHQDILTCGVCQKSFALSDIVRFIQHKVTACNKENFAQCYPNNDRERDNDDGTLPLSTINTRRPSISAPISGKKSAGSRVHTPPPASPRLPAPGDLCVDGAASSTPKRRASSPLTSSSLEEDIKPNIKQEKMDTTMSPEENSCKRSRTEVADAESNTTHSGKFLTFS</sequence>
<dbReference type="PANTHER" id="PTHR45993:SF6">
    <property type="entry name" value="C2H2-TYPE DOMAIN-CONTAINING PROTEIN"/>
    <property type="match status" value="1"/>
</dbReference>
<feature type="compositionally biased region" description="Polar residues" evidence="12">
    <location>
        <begin position="329"/>
        <end position="342"/>
    </location>
</feature>
<dbReference type="GO" id="GO:0006357">
    <property type="term" value="P:regulation of transcription by RNA polymerase II"/>
    <property type="evidence" value="ECO:0007669"/>
    <property type="project" value="TreeGrafter"/>
</dbReference>
<evidence type="ECO:0000256" key="5">
    <source>
        <dbReference type="ARBA" id="ARBA00022771"/>
    </source>
</evidence>
<feature type="compositionally biased region" description="Polar residues" evidence="12">
    <location>
        <begin position="62"/>
        <end position="71"/>
    </location>
</feature>
<dbReference type="GO" id="GO:0003700">
    <property type="term" value="F:DNA-binding transcription factor activity"/>
    <property type="evidence" value="ECO:0007669"/>
    <property type="project" value="TreeGrafter"/>
</dbReference>
<feature type="non-terminal residue" evidence="14">
    <location>
        <position position="1"/>
    </location>
</feature>
<evidence type="ECO:0000256" key="4">
    <source>
        <dbReference type="ARBA" id="ARBA00022737"/>
    </source>
</evidence>
<feature type="region of interest" description="Disordered" evidence="12">
    <location>
        <begin position="214"/>
        <end position="342"/>
    </location>
</feature>
<keyword evidence="2" id="KW-1017">Isopeptide bond</keyword>
<dbReference type="Pfam" id="PF25491">
    <property type="entry name" value="CCHC_BCL-11A"/>
    <property type="match status" value="2"/>
</dbReference>
<reference evidence="14" key="1">
    <citation type="submission" date="2013-07" db="EMBL/GenBank/DDBJ databases">
        <title>Midgut Transcriptome Profiling of Anoplphora glabripennis, a Lignocellulose Degrading, Wood-Boring Cerambycid.</title>
        <authorList>
            <person name="Scully E.D."/>
            <person name="Hoover K."/>
            <person name="Carlson J.E."/>
            <person name="Tien M."/>
            <person name="Geib S.M."/>
        </authorList>
    </citation>
    <scope>NUCLEOTIDE SEQUENCE</scope>
</reference>
<dbReference type="GO" id="GO:0000978">
    <property type="term" value="F:RNA polymerase II cis-regulatory region sequence-specific DNA binding"/>
    <property type="evidence" value="ECO:0007669"/>
    <property type="project" value="TreeGrafter"/>
</dbReference>
<feature type="compositionally biased region" description="Basic and acidic residues" evidence="12">
    <location>
        <begin position="128"/>
        <end position="140"/>
    </location>
</feature>
<feature type="region of interest" description="Disordered" evidence="12">
    <location>
        <begin position="47"/>
        <end position="175"/>
    </location>
</feature>
<evidence type="ECO:0000256" key="9">
    <source>
        <dbReference type="ARBA" id="ARBA00023125"/>
    </source>
</evidence>